<evidence type="ECO:0000313" key="3">
    <source>
        <dbReference type="Proteomes" id="UP001156870"/>
    </source>
</evidence>
<feature type="region of interest" description="Disordered" evidence="1">
    <location>
        <begin position="89"/>
        <end position="111"/>
    </location>
</feature>
<dbReference type="AlphaFoldDB" id="A0AA37T1R2"/>
<sequence length="111" mass="12883">MVLTVCPYPLTWNRIYCKLKKKWIEDGCSGEHPPKPLIVDLWASSSDQEKSERWCETLEWAKKNHYSLLQELYNQPMYGGFDTSDSLTDFSSSASTNQPDMSVRTSTRRLQ</sequence>
<accession>A0AA37T1R2</accession>
<gene>
    <name evidence="2" type="ORF">GCM10007877_03670</name>
</gene>
<organism evidence="2 3">
    <name type="scientific">Marinibactrum halimedae</name>
    <dbReference type="NCBI Taxonomy" id="1444977"/>
    <lineage>
        <taxon>Bacteria</taxon>
        <taxon>Pseudomonadati</taxon>
        <taxon>Pseudomonadota</taxon>
        <taxon>Gammaproteobacteria</taxon>
        <taxon>Cellvibrionales</taxon>
        <taxon>Cellvibrionaceae</taxon>
        <taxon>Marinibactrum</taxon>
    </lineage>
</organism>
<dbReference type="EMBL" id="BSPD01000017">
    <property type="protein sequence ID" value="GLS24653.1"/>
    <property type="molecule type" value="Genomic_DNA"/>
</dbReference>
<evidence type="ECO:0000256" key="1">
    <source>
        <dbReference type="SAM" id="MobiDB-lite"/>
    </source>
</evidence>
<comment type="caution">
    <text evidence="2">The sequence shown here is derived from an EMBL/GenBank/DDBJ whole genome shotgun (WGS) entry which is preliminary data.</text>
</comment>
<name>A0AA37T1R2_9GAMM</name>
<keyword evidence="3" id="KW-1185">Reference proteome</keyword>
<evidence type="ECO:0000313" key="2">
    <source>
        <dbReference type="EMBL" id="GLS24653.1"/>
    </source>
</evidence>
<dbReference type="Proteomes" id="UP001156870">
    <property type="component" value="Unassembled WGS sequence"/>
</dbReference>
<reference evidence="2 3" key="1">
    <citation type="journal article" date="2014" name="Int. J. Syst. Evol. Microbiol.">
        <title>Complete genome sequence of Corynebacterium casei LMG S-19264T (=DSM 44701T), isolated from a smear-ripened cheese.</title>
        <authorList>
            <consortium name="US DOE Joint Genome Institute (JGI-PGF)"/>
            <person name="Walter F."/>
            <person name="Albersmeier A."/>
            <person name="Kalinowski J."/>
            <person name="Ruckert C."/>
        </authorList>
    </citation>
    <scope>NUCLEOTIDE SEQUENCE [LARGE SCALE GENOMIC DNA]</scope>
    <source>
        <strain evidence="2 3">NBRC 110095</strain>
    </source>
</reference>
<protein>
    <submittedName>
        <fullName evidence="2">Uncharacterized protein</fullName>
    </submittedName>
</protein>
<proteinExistence type="predicted"/>